<protein>
    <submittedName>
        <fullName evidence="1">Uncharacterized protein</fullName>
    </submittedName>
</protein>
<dbReference type="Proteomes" id="UP000233769">
    <property type="component" value="Chromosome tk0001"/>
</dbReference>
<reference evidence="2" key="1">
    <citation type="submission" date="2017-10" db="EMBL/GenBank/DDBJ databases">
        <authorList>
            <person name="Regsiter A."/>
            <person name="William W."/>
        </authorList>
    </citation>
    <scope>NUCLEOTIDE SEQUENCE [LARGE SCALE GENOMIC DNA]</scope>
</reference>
<name>A0A2N9AIC3_METEX</name>
<dbReference type="EMBL" id="LT962688">
    <property type="protein sequence ID" value="SOR27107.1"/>
    <property type="molecule type" value="Genomic_DNA"/>
</dbReference>
<evidence type="ECO:0000313" key="1">
    <source>
        <dbReference type="EMBL" id="SOR27107.1"/>
    </source>
</evidence>
<sequence length="148" mass="16293">MGKYKLKLSSCPRQYSIKDSKITSNNLILPDFKTYSAFSATRLSNWPTDSFGPVERSRLHVLPTSTRPAIPALDQSLTQERMTLSVVVRLGRVLGPHRAPGAGPESSRQGEGLARILRGLRPGRALRPIVRTLLALHHTGANIEIWSG</sequence>
<gene>
    <name evidence="1" type="ORF">TK0001_0505</name>
</gene>
<accession>A0A2N9AIC3</accession>
<dbReference type="AlphaFoldDB" id="A0A2N9AIC3"/>
<organism evidence="1 2">
    <name type="scientific">Methylorubrum extorquens</name>
    <name type="common">Methylobacterium dichloromethanicum</name>
    <name type="synonym">Methylobacterium extorquens</name>
    <dbReference type="NCBI Taxonomy" id="408"/>
    <lineage>
        <taxon>Bacteria</taxon>
        <taxon>Pseudomonadati</taxon>
        <taxon>Pseudomonadota</taxon>
        <taxon>Alphaproteobacteria</taxon>
        <taxon>Hyphomicrobiales</taxon>
        <taxon>Methylobacteriaceae</taxon>
        <taxon>Methylorubrum</taxon>
    </lineage>
</organism>
<evidence type="ECO:0000313" key="2">
    <source>
        <dbReference type="Proteomes" id="UP000233769"/>
    </source>
</evidence>
<proteinExistence type="predicted"/>